<feature type="domain" description="AAA+ ATPase" evidence="3">
    <location>
        <begin position="291"/>
        <end position="445"/>
    </location>
</feature>
<dbReference type="InterPro" id="IPR050921">
    <property type="entry name" value="T4SS_GSP_E_ATPase"/>
</dbReference>
<feature type="compositionally biased region" description="Basic and acidic residues" evidence="2">
    <location>
        <begin position="69"/>
        <end position="79"/>
    </location>
</feature>
<proteinExistence type="inferred from homology"/>
<name>A0A3D8K526_9BURK</name>
<dbReference type="OrthoDB" id="9810761at2"/>
<dbReference type="CDD" id="cd01130">
    <property type="entry name" value="VirB11-like_ATPase"/>
    <property type="match status" value="1"/>
</dbReference>
<dbReference type="AlphaFoldDB" id="A0A3D8K526"/>
<evidence type="ECO:0000256" key="2">
    <source>
        <dbReference type="SAM" id="MobiDB-lite"/>
    </source>
</evidence>
<comment type="similarity">
    <text evidence="1">Belongs to the GSP E family.</text>
</comment>
<dbReference type="InterPro" id="IPR027417">
    <property type="entry name" value="P-loop_NTPase"/>
</dbReference>
<dbReference type="Proteomes" id="UP000256838">
    <property type="component" value="Unassembled WGS sequence"/>
</dbReference>
<dbReference type="EMBL" id="QRGA01000003">
    <property type="protein sequence ID" value="RDV00133.1"/>
    <property type="molecule type" value="Genomic_DNA"/>
</dbReference>
<dbReference type="Gene3D" id="3.30.450.380">
    <property type="match status" value="1"/>
</dbReference>
<comment type="caution">
    <text evidence="4">The sequence shown here is derived from an EMBL/GenBank/DDBJ whole genome shotgun (WGS) entry which is preliminary data.</text>
</comment>
<dbReference type="PANTHER" id="PTHR30486">
    <property type="entry name" value="TWITCHING MOTILITY PROTEIN PILT"/>
    <property type="match status" value="1"/>
</dbReference>
<dbReference type="InterPro" id="IPR001482">
    <property type="entry name" value="T2SS/T4SS_dom"/>
</dbReference>
<organism evidence="4 5">
    <name type="scientific">Trinickia dinghuensis</name>
    <dbReference type="NCBI Taxonomy" id="2291023"/>
    <lineage>
        <taxon>Bacteria</taxon>
        <taxon>Pseudomonadati</taxon>
        <taxon>Pseudomonadota</taxon>
        <taxon>Betaproteobacteria</taxon>
        <taxon>Burkholderiales</taxon>
        <taxon>Burkholderiaceae</taxon>
        <taxon>Trinickia</taxon>
    </lineage>
</organism>
<dbReference type="Pfam" id="PF00437">
    <property type="entry name" value="T2SSE"/>
    <property type="match status" value="1"/>
</dbReference>
<dbReference type="PANTHER" id="PTHR30486:SF6">
    <property type="entry name" value="TYPE IV PILUS RETRACTATION ATPASE PILT"/>
    <property type="match status" value="1"/>
</dbReference>
<dbReference type="SUPFAM" id="SSF52540">
    <property type="entry name" value="P-loop containing nucleoside triphosphate hydrolases"/>
    <property type="match status" value="1"/>
</dbReference>
<feature type="compositionally biased region" description="Low complexity" evidence="2">
    <location>
        <begin position="43"/>
        <end position="56"/>
    </location>
</feature>
<evidence type="ECO:0000259" key="3">
    <source>
        <dbReference type="SMART" id="SM00382"/>
    </source>
</evidence>
<protein>
    <submittedName>
        <fullName evidence="4">CpaF family protein</fullName>
    </submittedName>
</protein>
<dbReference type="SMART" id="SM00382">
    <property type="entry name" value="AAA"/>
    <property type="match status" value="1"/>
</dbReference>
<dbReference type="Gene3D" id="3.40.50.300">
    <property type="entry name" value="P-loop containing nucleotide triphosphate hydrolases"/>
    <property type="match status" value="1"/>
</dbReference>
<evidence type="ECO:0000256" key="1">
    <source>
        <dbReference type="ARBA" id="ARBA00006611"/>
    </source>
</evidence>
<gene>
    <name evidence="4" type="ORF">DWV00_04515</name>
</gene>
<keyword evidence="5" id="KW-1185">Reference proteome</keyword>
<evidence type="ECO:0000313" key="4">
    <source>
        <dbReference type="EMBL" id="RDV00133.1"/>
    </source>
</evidence>
<reference evidence="4 5" key="1">
    <citation type="submission" date="2018-08" db="EMBL/GenBank/DDBJ databases">
        <title>Paraburkholderia sp. DHOM06 isolated from forest soil.</title>
        <authorList>
            <person name="Gao Z.-H."/>
            <person name="Qiu L.-H."/>
        </authorList>
    </citation>
    <scope>NUCLEOTIDE SEQUENCE [LARGE SCALE GENOMIC DNA]</scope>
    <source>
        <strain evidence="4 5">DHOM06</strain>
    </source>
</reference>
<evidence type="ECO:0000313" key="5">
    <source>
        <dbReference type="Proteomes" id="UP000256838"/>
    </source>
</evidence>
<sequence length="516" mass="55578">MFGRKSHAPSIAKQPSVASEAAPVDAAPSNSAGANGQGHRHANANANASAGARAPADIARHATASAVAESHRNVPEAEQRMAPAPAPSSPPADRHEALIRSDTFKTIRSAVFASMNMSAALMMSRAQVREGIEQIAAETIARERLTITLAEQALVVDEILNDMFGVGPIEPLLADEKVTDILVNGPDQVYVERAGRLELTPLKFRDNAHVINVAQRIAAAVGRRVDESSPLVDARLADGSRVNVVLPPIALRGASISIRKFAKRNITLGRMAQQGNISPAMVEVLRIASACRLNIVISGGTGSGKTTLLNAMSNFIDPHERIVTIEDAAELQLQQPHVVSLETRPENSEGLGGISQRDLVRNALRMRPDRIILGETRGTEAFDVLQAMNTGHDGSMTTIHANTPRDAITRLESMVMMANGNLPLISIRRQIASAVHMILQVERMRDGMRRITRVTEIAGMEGDIVITQDLFAFRFNAGGYEDQVRGTFESSALRPAFAQRAAYYGLEDELIGAMQS</sequence>
<dbReference type="RefSeq" id="WP_115532803.1">
    <property type="nucleotide sequence ID" value="NZ_QRGA01000003.1"/>
</dbReference>
<feature type="region of interest" description="Disordered" evidence="2">
    <location>
        <begin position="1"/>
        <end position="94"/>
    </location>
</feature>
<dbReference type="InterPro" id="IPR003593">
    <property type="entry name" value="AAA+_ATPase"/>
</dbReference>
<accession>A0A3D8K526</accession>
<dbReference type="GO" id="GO:0016887">
    <property type="term" value="F:ATP hydrolysis activity"/>
    <property type="evidence" value="ECO:0007669"/>
    <property type="project" value="InterPro"/>
</dbReference>